<proteinExistence type="predicted"/>
<dbReference type="RefSeq" id="XP_025044142.1">
    <property type="nucleotide sequence ID" value="XM_025188357.1"/>
</dbReference>
<reference evidence="3" key="2">
    <citation type="journal article" date="2013" name="Nat. Genet.">
        <title>The draft genomes of soft-shell turtle and green sea turtle yield insights into the development and evolution of the turtle-specific body plan.</title>
        <authorList>
            <person name="Wang Z."/>
            <person name="Pascual-Anaya J."/>
            <person name="Zadissa A."/>
            <person name="Li W."/>
            <person name="Niimura Y."/>
            <person name="Huang Z."/>
            <person name="Li C."/>
            <person name="White S."/>
            <person name="Xiong Z."/>
            <person name="Fang D."/>
            <person name="Wang B."/>
            <person name="Ming Y."/>
            <person name="Chen Y."/>
            <person name="Zheng Y."/>
            <person name="Kuraku S."/>
            <person name="Pignatelli M."/>
            <person name="Herrero J."/>
            <person name="Beal K."/>
            <person name="Nozawa M."/>
            <person name="Li Q."/>
            <person name="Wang J."/>
            <person name="Zhang H."/>
            <person name="Yu L."/>
            <person name="Shigenobu S."/>
            <person name="Wang J."/>
            <person name="Liu J."/>
            <person name="Flicek P."/>
            <person name="Searle S."/>
            <person name="Wang J."/>
            <person name="Kuratani S."/>
            <person name="Yin Y."/>
            <person name="Aken B."/>
            <person name="Zhang G."/>
            <person name="Irie N."/>
        </authorList>
    </citation>
    <scope>NUCLEOTIDE SEQUENCE [LARGE SCALE GENOMIC DNA]</scope>
    <source>
        <strain evidence="3">Daiwa-1</strain>
    </source>
</reference>
<dbReference type="EMBL" id="AGCU01135652">
    <property type="status" value="NOT_ANNOTATED_CDS"/>
    <property type="molecule type" value="Genomic_DNA"/>
</dbReference>
<dbReference type="Proteomes" id="UP000007267">
    <property type="component" value="Unassembled WGS sequence"/>
</dbReference>
<dbReference type="KEGG" id="pss:102452923"/>
<reference evidence="2" key="3">
    <citation type="submission" date="2025-08" db="UniProtKB">
        <authorList>
            <consortium name="Ensembl"/>
        </authorList>
    </citation>
    <scope>IDENTIFICATION</scope>
</reference>
<name>K7EWD6_PELSI</name>
<accession>K7EWD6</accession>
<dbReference type="RefSeq" id="XP_006130514.1">
    <property type="nucleotide sequence ID" value="XM_006130452.2"/>
</dbReference>
<dbReference type="OrthoDB" id="8778600at2759"/>
<dbReference type="GO" id="GO:0034121">
    <property type="term" value="P:regulation of toll-like receptor signaling pathway"/>
    <property type="evidence" value="ECO:0007669"/>
    <property type="project" value="InterPro"/>
</dbReference>
<dbReference type="HOGENOM" id="CLU_075832_0_0_1"/>
<dbReference type="Pfam" id="PF15133">
    <property type="entry name" value="TASL"/>
    <property type="match status" value="1"/>
</dbReference>
<sequence length="308" mass="34984">MLAEGILTGIIYKERKQNTDKPHKCHMNRKDERKTWKDHLIGTPAIKDFASKSEKQNETIAKGSKTEHNKQLQWKSKELPAKEHEVYVKGTISTALHIPGREQNYENQPDLYRSWSCQSIYQNYPDLHIGGDHVGDYMSDSGCVMDHISDELVEGPILLSGDIPLGHSSLNEHFEKSATKSLNGDDGGERSMTLHKQPLSNSVLNNYMDTKVEELYKQFFEENLTRCGSVTNLLTSSLIMNNINQISLQISQEQIIETSKARELLLHSLALFSFRNAASGNSSEFSTPNLQFSNSLNKRRSFRPHFKS</sequence>
<dbReference type="STRING" id="13735.ENSPSIP00000000096"/>
<dbReference type="InterPro" id="IPR027869">
    <property type="entry name" value="TASL"/>
</dbReference>
<reference evidence="3" key="1">
    <citation type="submission" date="2011-10" db="EMBL/GenBank/DDBJ databases">
        <authorList>
            <consortium name="Soft-shell Turtle Genome Consortium"/>
        </authorList>
    </citation>
    <scope>NUCLEOTIDE SEQUENCE [LARGE SCALE GENOMIC DNA]</scope>
    <source>
        <strain evidence="3">Daiwa-1</strain>
    </source>
</reference>
<protein>
    <submittedName>
        <fullName evidence="2">Uncharacterized protein</fullName>
    </submittedName>
</protein>
<dbReference type="PANTHER" id="PTHR14889:SF2">
    <property type="entry name" value="GENE 6377-RELATED"/>
    <property type="match status" value="1"/>
</dbReference>
<evidence type="ECO:0000313" key="3">
    <source>
        <dbReference type="Proteomes" id="UP000007267"/>
    </source>
</evidence>
<evidence type="ECO:0000313" key="2">
    <source>
        <dbReference type="Ensembl" id="ENSPSIP00000000096.1"/>
    </source>
</evidence>
<organism evidence="2 3">
    <name type="scientific">Pelodiscus sinensis</name>
    <name type="common">Chinese softshell turtle</name>
    <name type="synonym">Trionyx sinensis</name>
    <dbReference type="NCBI Taxonomy" id="13735"/>
    <lineage>
        <taxon>Eukaryota</taxon>
        <taxon>Metazoa</taxon>
        <taxon>Chordata</taxon>
        <taxon>Craniata</taxon>
        <taxon>Vertebrata</taxon>
        <taxon>Euteleostomi</taxon>
        <taxon>Archelosauria</taxon>
        <taxon>Testudinata</taxon>
        <taxon>Testudines</taxon>
        <taxon>Cryptodira</taxon>
        <taxon>Trionychia</taxon>
        <taxon>Trionychidae</taxon>
        <taxon>Pelodiscus</taxon>
    </lineage>
</organism>
<reference evidence="2" key="4">
    <citation type="submission" date="2025-09" db="UniProtKB">
        <authorList>
            <consortium name="Ensembl"/>
        </authorList>
    </citation>
    <scope>IDENTIFICATION</scope>
</reference>
<keyword evidence="3" id="KW-1185">Reference proteome</keyword>
<dbReference type="PANTHER" id="PTHR14889">
    <property type="entry name" value="RCG36411"/>
    <property type="match status" value="1"/>
</dbReference>
<dbReference type="AlphaFoldDB" id="K7EWD6"/>
<dbReference type="eggNOG" id="ENOG502S61A">
    <property type="taxonomic scope" value="Eukaryota"/>
</dbReference>
<dbReference type="Ensembl" id="ENSPSIT00000000096.1">
    <property type="protein sequence ID" value="ENSPSIP00000000096.1"/>
    <property type="gene ID" value="ENSPSIG00000000096.1"/>
</dbReference>
<dbReference type="RefSeq" id="XP_025044140.1">
    <property type="nucleotide sequence ID" value="XM_025188355.1"/>
</dbReference>
<evidence type="ECO:0000256" key="1">
    <source>
        <dbReference type="SAM" id="MobiDB-lite"/>
    </source>
</evidence>
<dbReference type="RefSeq" id="XP_025044141.1">
    <property type="nucleotide sequence ID" value="XM_025188356.1"/>
</dbReference>
<dbReference type="OMA" id="CQNYPDL"/>
<dbReference type="RefSeq" id="XP_025044143.1">
    <property type="nucleotide sequence ID" value="XM_025188358.1"/>
</dbReference>
<feature type="region of interest" description="Disordered" evidence="1">
    <location>
        <begin position="52"/>
        <end position="71"/>
    </location>
</feature>
<dbReference type="GeneTree" id="ENSGT00390000011425"/>